<protein>
    <submittedName>
        <fullName evidence="9">Type IV secretory pathway TraG/TraD family ATPase VirD4</fullName>
    </submittedName>
</protein>
<evidence type="ECO:0000259" key="8">
    <source>
        <dbReference type="Pfam" id="PF10412"/>
    </source>
</evidence>
<evidence type="ECO:0000256" key="6">
    <source>
        <dbReference type="SAM" id="MobiDB-lite"/>
    </source>
</evidence>
<dbReference type="InterPro" id="IPR027417">
    <property type="entry name" value="P-loop_NTPase"/>
</dbReference>
<dbReference type="InterPro" id="IPR051539">
    <property type="entry name" value="T4SS-coupling_protein"/>
</dbReference>
<evidence type="ECO:0000313" key="9">
    <source>
        <dbReference type="EMBL" id="NYF54118.1"/>
    </source>
</evidence>
<dbReference type="Pfam" id="PF10412">
    <property type="entry name" value="TrwB_AAD_bind"/>
    <property type="match status" value="1"/>
</dbReference>
<dbReference type="PANTHER" id="PTHR37937:SF1">
    <property type="entry name" value="CONJUGATIVE TRANSFER: DNA TRANSPORT"/>
    <property type="match status" value="1"/>
</dbReference>
<dbReference type="InterPro" id="IPR019476">
    <property type="entry name" value="T4SS_TraD_DNA-bd"/>
</dbReference>
<feature type="transmembrane region" description="Helical" evidence="7">
    <location>
        <begin position="20"/>
        <end position="42"/>
    </location>
</feature>
<evidence type="ECO:0000313" key="10">
    <source>
        <dbReference type="Proteomes" id="UP000534186"/>
    </source>
</evidence>
<keyword evidence="4 7" id="KW-1133">Transmembrane helix</keyword>
<comment type="caution">
    <text evidence="9">The sequence shown here is derived from an EMBL/GenBank/DDBJ whole genome shotgun (WGS) entry which is preliminary data.</text>
</comment>
<dbReference type="PANTHER" id="PTHR37937">
    <property type="entry name" value="CONJUGATIVE TRANSFER: DNA TRANSPORT"/>
    <property type="match status" value="1"/>
</dbReference>
<dbReference type="CDD" id="cd01127">
    <property type="entry name" value="TrwB_TraG_TraD_VirD4"/>
    <property type="match status" value="1"/>
</dbReference>
<feature type="region of interest" description="Disordered" evidence="6">
    <location>
        <begin position="607"/>
        <end position="650"/>
    </location>
</feature>
<evidence type="ECO:0000256" key="3">
    <source>
        <dbReference type="ARBA" id="ARBA00022692"/>
    </source>
</evidence>
<evidence type="ECO:0000256" key="5">
    <source>
        <dbReference type="ARBA" id="ARBA00023136"/>
    </source>
</evidence>
<keyword evidence="5 7" id="KW-0472">Membrane</keyword>
<comment type="subcellular location">
    <subcellularLocation>
        <location evidence="1">Cell membrane</location>
        <topology evidence="1">Multi-pass membrane protein</topology>
    </subcellularLocation>
</comment>
<reference evidence="9 10" key="1">
    <citation type="submission" date="2020-07" db="EMBL/GenBank/DDBJ databases">
        <title>Genomic Encyclopedia of Type Strains, Phase IV (KMG-V): Genome sequencing to study the core and pangenomes of soil and plant-associated prokaryotes.</title>
        <authorList>
            <person name="Whitman W."/>
        </authorList>
    </citation>
    <scope>NUCLEOTIDE SEQUENCE [LARGE SCALE GENOMIC DNA]</scope>
    <source>
        <strain evidence="9 10">M8UP30</strain>
    </source>
</reference>
<keyword evidence="3 7" id="KW-0812">Transmembrane</keyword>
<evidence type="ECO:0000256" key="1">
    <source>
        <dbReference type="ARBA" id="ARBA00004651"/>
    </source>
</evidence>
<dbReference type="AlphaFoldDB" id="A0A7Y9T4K9"/>
<dbReference type="GO" id="GO:0005886">
    <property type="term" value="C:plasma membrane"/>
    <property type="evidence" value="ECO:0007669"/>
    <property type="project" value="UniProtKB-SubCell"/>
</dbReference>
<evidence type="ECO:0000256" key="4">
    <source>
        <dbReference type="ARBA" id="ARBA00022989"/>
    </source>
</evidence>
<dbReference type="EMBL" id="JACCCV010000003">
    <property type="protein sequence ID" value="NYF54118.1"/>
    <property type="molecule type" value="Genomic_DNA"/>
</dbReference>
<feature type="domain" description="Type IV secretion system coupling protein TraD DNA-binding" evidence="8">
    <location>
        <begin position="213"/>
        <end position="576"/>
    </location>
</feature>
<evidence type="ECO:0000256" key="7">
    <source>
        <dbReference type="SAM" id="Phobius"/>
    </source>
</evidence>
<proteinExistence type="predicted"/>
<gene>
    <name evidence="9" type="ORF">HDF12_004540</name>
</gene>
<dbReference type="Proteomes" id="UP000534186">
    <property type="component" value="Unassembled WGS sequence"/>
</dbReference>
<dbReference type="SUPFAM" id="SSF52540">
    <property type="entry name" value="P-loop containing nucleoside triphosphate hydrolases"/>
    <property type="match status" value="1"/>
</dbReference>
<name>A0A7Y9T4K9_9BACT</name>
<sequence>MAQQWGRKETVIWPPQVPIYTYGTLILALPIVLTLLASMYMMKPFLARNYTGSFIKSTAGSAFKMHNSYWLIYLGGGKRLPRVAVPADFVPGTMMLPDGKEIGVALSPAAKVQGYTTLFRGAARKFEDATFHLWLQSAIFGGDDLLGSYGPALIEASCVLVFMLCFAVPWDFKRGKQMKYGRLLRGPVMQTPKEFNKELRGAGLGLVTSDKGATIRLPLRAEPKHMWIMGDTGVGKSTLMKQLLEQIEDRGDSAIVYDPAAEFVQHFYREDRGDYILNPFDARSPYWTPSSELRNPAEARTIAESLYQPTNSKKGEFFTETPQKVFAHLMKYRPTPQELVEWMSNPAEIDRRVEGTEIAAMIAKDAPDQRNGVLGSLGLIADSLRLLKTKEQSNGQEWSATEWAEKREGWIFLTGTEEAHQNALRPLQSLWIDLLVLRLLAEPKPGQRRAWFVLDELATLQRLPLFHAALTKGRKSNNPIIFGFQGKAQLEETYGKITEVMLSMPTTKVIMKTSEPEAARWASDLIGEVEIERVRETKADGKRAGKSFTLDRQIEPLVMKSEIEGLEDLHAFMKLGNYVTRFPFRISQREKIAPAIVSRDIPEEDMWLRSLPPEPPTPEVATPEPEAPLAPAAASQPVPAAAAAEEATPAAGPHLVAPQAKVAQIPMFEKGLSQDAISGGM</sequence>
<keyword evidence="2" id="KW-1003">Cell membrane</keyword>
<dbReference type="Gene3D" id="3.40.50.300">
    <property type="entry name" value="P-loop containing nucleotide triphosphate hydrolases"/>
    <property type="match status" value="2"/>
</dbReference>
<organism evidence="9 10">
    <name type="scientific">Tunturiibacter lichenicola</name>
    <dbReference type="NCBI Taxonomy" id="2051959"/>
    <lineage>
        <taxon>Bacteria</taxon>
        <taxon>Pseudomonadati</taxon>
        <taxon>Acidobacteriota</taxon>
        <taxon>Terriglobia</taxon>
        <taxon>Terriglobales</taxon>
        <taxon>Acidobacteriaceae</taxon>
        <taxon>Tunturiibacter</taxon>
    </lineage>
</organism>
<feature type="compositionally biased region" description="Low complexity" evidence="6">
    <location>
        <begin position="619"/>
        <end position="650"/>
    </location>
</feature>
<evidence type="ECO:0000256" key="2">
    <source>
        <dbReference type="ARBA" id="ARBA00022475"/>
    </source>
</evidence>
<accession>A0A7Y9T4K9</accession>